<evidence type="ECO:0000256" key="5">
    <source>
        <dbReference type="ARBA" id="ARBA00022530"/>
    </source>
</evidence>
<proteinExistence type="inferred from homology"/>
<dbReference type="InterPro" id="IPR055356">
    <property type="entry name" value="ZP-N"/>
</dbReference>
<feature type="domain" description="P-type" evidence="17">
    <location>
        <begin position="145"/>
        <end position="185"/>
    </location>
</feature>
<evidence type="ECO:0000313" key="18">
    <source>
        <dbReference type="Ensembl" id="ENSELUP00000084764.1"/>
    </source>
</evidence>
<dbReference type="PROSITE" id="PS00025">
    <property type="entry name" value="P_TREFOIL_1"/>
    <property type="match status" value="1"/>
</dbReference>
<dbReference type="SUPFAM" id="SSF57492">
    <property type="entry name" value="Trefoil"/>
    <property type="match status" value="1"/>
</dbReference>
<evidence type="ECO:0000256" key="13">
    <source>
        <dbReference type="ARBA" id="ARBA00024183"/>
    </source>
</evidence>
<dbReference type="InterPro" id="IPR051148">
    <property type="entry name" value="Zona_Pellucida_Domain_gp"/>
</dbReference>
<dbReference type="InterPro" id="IPR000519">
    <property type="entry name" value="P_trefoil_dom"/>
</dbReference>
<keyword evidence="3" id="KW-1003">Cell membrane</keyword>
<keyword evidence="5" id="KW-0272">Extracellular matrix</keyword>
<dbReference type="GO" id="GO:0005886">
    <property type="term" value="C:plasma membrane"/>
    <property type="evidence" value="ECO:0007669"/>
    <property type="project" value="UniProtKB-SubCell"/>
</dbReference>
<evidence type="ECO:0000256" key="8">
    <source>
        <dbReference type="ARBA" id="ARBA00022989"/>
    </source>
</evidence>
<feature type="domain" description="ZP" evidence="16">
    <location>
        <begin position="187"/>
        <end position="450"/>
    </location>
</feature>
<dbReference type="SMART" id="SM00241">
    <property type="entry name" value="ZP"/>
    <property type="match status" value="1"/>
</dbReference>
<evidence type="ECO:0000256" key="10">
    <source>
        <dbReference type="ARBA" id="ARBA00023157"/>
    </source>
</evidence>
<dbReference type="Gene3D" id="2.60.40.4100">
    <property type="entry name" value="Zona pellucida, ZP-C domain"/>
    <property type="match status" value="1"/>
</dbReference>
<dbReference type="Proteomes" id="UP000265140">
    <property type="component" value="Chromosome 11"/>
</dbReference>
<keyword evidence="4" id="KW-0964">Secreted</keyword>
<dbReference type="GeneTree" id="ENSGT00940000161324"/>
<comment type="subcellular location">
    <subcellularLocation>
        <location evidence="1">Cell membrane</location>
        <topology evidence="1">Single-pass type I membrane protein</topology>
    </subcellularLocation>
    <subcellularLocation>
        <location evidence="13">Zona pellucida</location>
    </subcellularLocation>
</comment>
<dbReference type="PANTHER" id="PTHR23343:SF117">
    <property type="entry name" value="ZONA PELLUCIDA SPERM-BINDING PROTEIN 4-LIKE ISOFORM X1"/>
    <property type="match status" value="1"/>
</dbReference>
<evidence type="ECO:0000256" key="2">
    <source>
        <dbReference type="ARBA" id="ARBA00010863"/>
    </source>
</evidence>
<evidence type="ECO:0000256" key="6">
    <source>
        <dbReference type="ARBA" id="ARBA00022685"/>
    </source>
</evidence>
<evidence type="ECO:0000259" key="17">
    <source>
        <dbReference type="PROSITE" id="PS51448"/>
    </source>
</evidence>
<dbReference type="InterPro" id="IPR042235">
    <property type="entry name" value="ZP-C_dom"/>
</dbReference>
<evidence type="ECO:0000256" key="12">
    <source>
        <dbReference type="ARBA" id="ARBA00023279"/>
    </source>
</evidence>
<dbReference type="KEGG" id="els:105025754"/>
<keyword evidence="19" id="KW-1185">Reference proteome</keyword>
<dbReference type="CDD" id="cd00111">
    <property type="entry name" value="Trefoil"/>
    <property type="match status" value="1"/>
</dbReference>
<keyword evidence="9" id="KW-0472">Membrane</keyword>
<dbReference type="GO" id="GO:0035805">
    <property type="term" value="C:egg coat"/>
    <property type="evidence" value="ECO:0007669"/>
    <property type="project" value="UniProtKB-SubCell"/>
</dbReference>
<evidence type="ECO:0000256" key="1">
    <source>
        <dbReference type="ARBA" id="ARBA00004251"/>
    </source>
</evidence>
<keyword evidence="10 14" id="KW-1015">Disulfide bond</keyword>
<dbReference type="Pfam" id="PF00100">
    <property type="entry name" value="Zona_pellucida"/>
    <property type="match status" value="1"/>
</dbReference>
<keyword evidence="8" id="KW-1133">Transmembrane helix</keyword>
<evidence type="ECO:0000313" key="19">
    <source>
        <dbReference type="Proteomes" id="UP000265140"/>
    </source>
</evidence>
<protein>
    <recommendedName>
        <fullName evidence="20">Zona pellucida sperm-binding protein 4-like</fullName>
    </recommendedName>
</protein>
<feature type="signal peptide" evidence="15">
    <location>
        <begin position="1"/>
        <end position="18"/>
    </location>
</feature>
<dbReference type="SMART" id="SM00018">
    <property type="entry name" value="PD"/>
    <property type="match status" value="1"/>
</dbReference>
<organism evidence="18 19">
    <name type="scientific">Esox lucius</name>
    <name type="common">Northern pike</name>
    <dbReference type="NCBI Taxonomy" id="8010"/>
    <lineage>
        <taxon>Eukaryota</taxon>
        <taxon>Metazoa</taxon>
        <taxon>Chordata</taxon>
        <taxon>Craniata</taxon>
        <taxon>Vertebrata</taxon>
        <taxon>Euteleostomi</taxon>
        <taxon>Actinopterygii</taxon>
        <taxon>Neopterygii</taxon>
        <taxon>Teleostei</taxon>
        <taxon>Protacanthopterygii</taxon>
        <taxon>Esociformes</taxon>
        <taxon>Esocidae</taxon>
        <taxon>Esox</taxon>
    </lineage>
</organism>
<keyword evidence="12" id="KW-0278">Fertilization</keyword>
<dbReference type="InterPro" id="IPR044913">
    <property type="entry name" value="P_trefoil_dom_sf"/>
</dbReference>
<evidence type="ECO:0000256" key="9">
    <source>
        <dbReference type="ARBA" id="ARBA00023136"/>
    </source>
</evidence>
<dbReference type="GeneID" id="105025754"/>
<keyword evidence="7" id="KW-0812">Transmembrane</keyword>
<dbReference type="GO" id="GO:0035804">
    <property type="term" value="F:structural constituent of egg coat"/>
    <property type="evidence" value="ECO:0007669"/>
    <property type="project" value="TreeGrafter"/>
</dbReference>
<comment type="similarity">
    <text evidence="2">Belongs to the ZP domain family. ZPB subfamily.</text>
</comment>
<dbReference type="Ensembl" id="ENSELUT00000087642.1">
    <property type="protein sequence ID" value="ENSELUP00000084764.1"/>
    <property type="gene ID" value="ENSELUG00000009083.3"/>
</dbReference>
<evidence type="ECO:0000256" key="7">
    <source>
        <dbReference type="ARBA" id="ARBA00022692"/>
    </source>
</evidence>
<dbReference type="Pfam" id="PF23344">
    <property type="entry name" value="ZP-N"/>
    <property type="match status" value="1"/>
</dbReference>
<dbReference type="GO" id="GO:0032190">
    <property type="term" value="F:acrosin binding"/>
    <property type="evidence" value="ECO:0007669"/>
    <property type="project" value="TreeGrafter"/>
</dbReference>
<comment type="caution">
    <text evidence="14">Lacks conserved residue(s) required for the propagation of feature annotation.</text>
</comment>
<dbReference type="RefSeq" id="XP_010894992.1">
    <property type="nucleotide sequence ID" value="XM_010896690.4"/>
</dbReference>
<dbReference type="Gene3D" id="4.10.110.10">
    <property type="entry name" value="Spasmolytic Protein, domain 1"/>
    <property type="match status" value="1"/>
</dbReference>
<dbReference type="GO" id="GO:0060468">
    <property type="term" value="P:prevention of polyspermy"/>
    <property type="evidence" value="ECO:0007669"/>
    <property type="project" value="TreeGrafter"/>
</dbReference>
<evidence type="ECO:0000259" key="16">
    <source>
        <dbReference type="PROSITE" id="PS51034"/>
    </source>
</evidence>
<evidence type="ECO:0008006" key="20">
    <source>
        <dbReference type="Google" id="ProtNLM"/>
    </source>
</evidence>
<evidence type="ECO:0000256" key="3">
    <source>
        <dbReference type="ARBA" id="ARBA00022475"/>
    </source>
</evidence>
<dbReference type="InterPro" id="IPR017957">
    <property type="entry name" value="P_trefoil_CS"/>
</dbReference>
<name>A0AAY5K6G4_ESOLU</name>
<dbReference type="InterPro" id="IPR001507">
    <property type="entry name" value="ZP_dom"/>
</dbReference>
<sequence length="469" mass="52505">MQLLIGIFFSIFLAHYQSFSLVQPHETFQTRKHDALPRVICTGRRIRAVFSHAVLPNLHVKDRSGVSVPVPKAIELCGVKMGEKNGTLSFYSRYDSCYTQVKDHTLVVSLEVQLISGNQWYRVNITCPLHKMVHKPHIRTMSPPGKCNIHRALRVNCGPQDVSSDGCLRLGCCYDYHRSTCYYRMNACSLDGHFVFSVKATDTNPPFNPSDLIVKDHPQCSPVATFADRAIFKIGVMECGTKMMVKGDVVSYEVEVEVMRPKSIGKHLPFSLQVQCQYERSAHHHANLRSLNPTNPPPVTALGSVRVQMRIATDESFTSFLPGGHLPLTVSLRKPVFVEVSIAPPSPDPSLSLHVRDCFAYPSSRHSVWTLLYDGCPNPLDNMRSSVPVDSQGKTTSHSQVRRFDVKTFAFLDPETGLPSVEEVYFYCWVEICPEEVKCEQPCSITSPAAERMKREAGSDQVSQLVSFG</sequence>
<feature type="disulfide bond" evidence="14">
    <location>
        <begin position="157"/>
        <end position="172"/>
    </location>
</feature>
<dbReference type="GO" id="GO:0007339">
    <property type="term" value="P:binding of sperm to zona pellucida"/>
    <property type="evidence" value="ECO:0007669"/>
    <property type="project" value="TreeGrafter"/>
</dbReference>
<accession>A0AAY5K6G4</accession>
<evidence type="ECO:0000256" key="14">
    <source>
        <dbReference type="PROSITE-ProRule" id="PRU00779"/>
    </source>
</evidence>
<dbReference type="AlphaFoldDB" id="A0AAY5K6G4"/>
<dbReference type="Gene3D" id="2.60.40.3210">
    <property type="entry name" value="Zona pellucida, ZP-N domain"/>
    <property type="match status" value="1"/>
</dbReference>
<evidence type="ECO:0000256" key="4">
    <source>
        <dbReference type="ARBA" id="ARBA00022525"/>
    </source>
</evidence>
<reference evidence="18" key="2">
    <citation type="submission" date="2025-08" db="UniProtKB">
        <authorList>
            <consortium name="Ensembl"/>
        </authorList>
    </citation>
    <scope>IDENTIFICATION</scope>
</reference>
<dbReference type="PROSITE" id="PS51448">
    <property type="entry name" value="P_TREFOIL_2"/>
    <property type="match status" value="1"/>
</dbReference>
<feature type="chain" id="PRO_5044348624" description="Zona pellucida sperm-binding protein 4-like" evidence="15">
    <location>
        <begin position="19"/>
        <end position="469"/>
    </location>
</feature>
<dbReference type="InterPro" id="IPR055355">
    <property type="entry name" value="ZP-C"/>
</dbReference>
<reference evidence="18 19" key="1">
    <citation type="submission" date="2020-02" db="EMBL/GenBank/DDBJ databases">
        <title>Esox lucius (northern pike) genome, fEsoLuc1, primary haplotype.</title>
        <authorList>
            <person name="Myers G."/>
            <person name="Karagic N."/>
            <person name="Meyer A."/>
            <person name="Pippel M."/>
            <person name="Reichard M."/>
            <person name="Winkler S."/>
            <person name="Tracey A."/>
            <person name="Sims Y."/>
            <person name="Howe K."/>
            <person name="Rhie A."/>
            <person name="Formenti G."/>
            <person name="Durbin R."/>
            <person name="Fedrigo O."/>
            <person name="Jarvis E.D."/>
        </authorList>
    </citation>
    <scope>NUCLEOTIDE SEQUENCE [LARGE SCALE GENOMIC DNA]</scope>
</reference>
<evidence type="ECO:0000256" key="15">
    <source>
        <dbReference type="SAM" id="SignalP"/>
    </source>
</evidence>
<reference evidence="18" key="3">
    <citation type="submission" date="2025-09" db="UniProtKB">
        <authorList>
            <consortium name="Ensembl"/>
        </authorList>
    </citation>
    <scope>IDENTIFICATION</scope>
</reference>
<evidence type="ECO:0000256" key="11">
    <source>
        <dbReference type="ARBA" id="ARBA00023180"/>
    </source>
</evidence>
<dbReference type="PANTHER" id="PTHR23343">
    <property type="entry name" value="ZONA PELLUCIDA SPERM-BINDING PROTEIN"/>
    <property type="match status" value="1"/>
</dbReference>
<dbReference type="PROSITE" id="PS51034">
    <property type="entry name" value="ZP_2"/>
    <property type="match status" value="1"/>
</dbReference>
<keyword evidence="15" id="KW-0732">Signal</keyword>
<keyword evidence="6" id="KW-0165">Cleavage on pair of basic residues</keyword>
<feature type="disulfide bond" evidence="14">
    <location>
        <begin position="147"/>
        <end position="173"/>
    </location>
</feature>
<keyword evidence="11" id="KW-0325">Glycoprotein</keyword>
<dbReference type="Pfam" id="PF00088">
    <property type="entry name" value="Trefoil"/>
    <property type="match status" value="1"/>
</dbReference>